<evidence type="ECO:0000313" key="2">
    <source>
        <dbReference type="Proteomes" id="UP001055992"/>
    </source>
</evidence>
<dbReference type="EMBL" id="OL362270">
    <property type="protein sequence ID" value="URY99156.1"/>
    <property type="molecule type" value="Genomic_DNA"/>
</dbReference>
<dbReference type="Gene3D" id="3.30.460.10">
    <property type="entry name" value="Beta Polymerase, domain 2"/>
    <property type="match status" value="1"/>
</dbReference>
<sequence length="194" mass="22125">MNPVTLNNLKEQRDILAELACVDSYRVFLAGGCVRDAAAGLEPKDYDCIILNDKADPWDEPSSFALAERIARDCREMGASVAIYQAYGNAAGADAHDLTGRTRDFDDNIWCGIHVQFGDETPYDILLSRHSDIEHVMNSFDCNWNQQWIHDSVHNYWTRQYPLTFTGNPLRDGREEYIRNKYNEVFNVHNSTGS</sequence>
<proteinExistence type="predicted"/>
<dbReference type="SUPFAM" id="SSF81301">
    <property type="entry name" value="Nucleotidyltransferase"/>
    <property type="match status" value="1"/>
</dbReference>
<gene>
    <name evidence="1" type="ORF">6937_0025</name>
</gene>
<evidence type="ECO:0000313" key="1">
    <source>
        <dbReference type="EMBL" id="URY99156.1"/>
    </source>
</evidence>
<evidence type="ECO:0008006" key="3">
    <source>
        <dbReference type="Google" id="ProtNLM"/>
    </source>
</evidence>
<organism evidence="1 2">
    <name type="scientific">Klebsiella phage 6937</name>
    <dbReference type="NCBI Taxonomy" id="2912294"/>
    <lineage>
        <taxon>Viruses</taxon>
        <taxon>Duplodnaviria</taxon>
        <taxon>Heunggongvirae</taxon>
        <taxon>Uroviricota</taxon>
        <taxon>Caudoviricetes</taxon>
        <taxon>Autographivirales</taxon>
        <taxon>Autonotataviridae</taxon>
        <taxon>Melnykvirinae</taxon>
        <taxon>Cullenvirus</taxon>
        <taxon>Cullenvirus 6937</taxon>
    </lineage>
</organism>
<reference evidence="1" key="1">
    <citation type="submission" date="2021-11" db="EMBL/GenBank/DDBJ databases">
        <title>The TAILOR 12: Case summaries of 12 patient that have undergone phage therapy for multidrug-resistant infections.</title>
        <authorList>
            <person name="Green S."/>
            <person name="Terwilliger A."/>
            <person name="Clark J."/>
            <person name="Salazar K."/>
            <person name="Maresso A."/>
        </authorList>
    </citation>
    <scope>NUCLEOTIDE SEQUENCE</scope>
</reference>
<keyword evidence="2" id="KW-1185">Reference proteome</keyword>
<protein>
    <recommendedName>
        <fullName evidence="3">Nucleotidyltransferase</fullName>
    </recommendedName>
</protein>
<dbReference type="InterPro" id="IPR043519">
    <property type="entry name" value="NT_sf"/>
</dbReference>
<accession>A0A9E7SB49</accession>
<name>A0A9E7SB49_9CAUD</name>
<dbReference type="Proteomes" id="UP001055992">
    <property type="component" value="Segment"/>
</dbReference>